<gene>
    <name evidence="3" type="ORF">EHN07_03290</name>
</gene>
<organism evidence="3 4">
    <name type="scientific">Buttiauxella warmboldiae</name>
    <dbReference type="NCBI Taxonomy" id="82993"/>
    <lineage>
        <taxon>Bacteria</taxon>
        <taxon>Pseudomonadati</taxon>
        <taxon>Pseudomonadota</taxon>
        <taxon>Gammaproteobacteria</taxon>
        <taxon>Enterobacterales</taxon>
        <taxon>Enterobacteriaceae</taxon>
        <taxon>Buttiauxella</taxon>
    </lineage>
</organism>
<dbReference type="OrthoDB" id="511700at2"/>
<evidence type="ECO:0000259" key="2">
    <source>
        <dbReference type="Pfam" id="PF00345"/>
    </source>
</evidence>
<proteinExistence type="predicted"/>
<reference evidence="3 4" key="1">
    <citation type="submission" date="2018-11" db="EMBL/GenBank/DDBJ databases">
        <title>Draft genome sequence of Buttiauxella warmboldiae CCUG 35512.</title>
        <authorList>
            <person name="Salva-Serra F."/>
            <person name="Marathe N."/>
            <person name="Moore E."/>
            <person name="Svensson L."/>
            <person name="Engstrom-Jakobsson H."/>
        </authorList>
    </citation>
    <scope>NUCLEOTIDE SEQUENCE [LARGE SCALE GENOMIC DNA]</scope>
    <source>
        <strain evidence="3 4">CCUG 35512</strain>
    </source>
</reference>
<accession>A0A3N5DWV7</accession>
<comment type="caution">
    <text evidence="3">The sequence shown here is derived from an EMBL/GenBank/DDBJ whole genome shotgun (WGS) entry which is preliminary data.</text>
</comment>
<dbReference type="InterPro" id="IPR008962">
    <property type="entry name" value="PapD-like_sf"/>
</dbReference>
<feature type="signal peptide" evidence="1">
    <location>
        <begin position="1"/>
        <end position="26"/>
    </location>
</feature>
<dbReference type="Proteomes" id="UP000268615">
    <property type="component" value="Unassembled WGS sequence"/>
</dbReference>
<dbReference type="InterPro" id="IPR016147">
    <property type="entry name" value="Pili_assmbl_chaperone_N"/>
</dbReference>
<keyword evidence="1" id="KW-0732">Signal</keyword>
<dbReference type="RefSeq" id="WP_124022777.1">
    <property type="nucleotide sequence ID" value="NZ_RPOH01000010.1"/>
</dbReference>
<dbReference type="PANTHER" id="PTHR30251:SF4">
    <property type="entry name" value="SLR1668 PROTEIN"/>
    <property type="match status" value="1"/>
</dbReference>
<protein>
    <submittedName>
        <fullName evidence="3">Molecular chaperone</fullName>
    </submittedName>
</protein>
<evidence type="ECO:0000313" key="4">
    <source>
        <dbReference type="Proteomes" id="UP000268615"/>
    </source>
</evidence>
<evidence type="ECO:0000313" key="3">
    <source>
        <dbReference type="EMBL" id="RPH30150.1"/>
    </source>
</evidence>
<dbReference type="GO" id="GO:0030288">
    <property type="term" value="C:outer membrane-bounded periplasmic space"/>
    <property type="evidence" value="ECO:0007669"/>
    <property type="project" value="InterPro"/>
</dbReference>
<dbReference type="InterPro" id="IPR050643">
    <property type="entry name" value="Periplasmic_pilus_chap"/>
</dbReference>
<name>A0A3N5DWV7_9ENTR</name>
<dbReference type="Pfam" id="PF00345">
    <property type="entry name" value="PapD_N"/>
    <property type="match status" value="1"/>
</dbReference>
<sequence>MNPSVRRAVALLFMLAAAVWEQNVMASGLQVSPVTLTLQDRQNAEGIWLTNQGQNTIHAQVRVFSWNQQGFENQLNPSRTLVISPPMLKLAAGERQLIRVIRMGPSSSTREEAFRLSVNELPPAEPEKNKIQFVLHYSIPVFIQPKGNSDNSAKLQWSIQRIGQDAFLEVSNQGNSHAQLSAASYINRQGRRKEITPGLLGYVLPGATMRWILPVNAADSAPGSKLEITVNGQKKVQQL</sequence>
<feature type="chain" id="PRO_5018140744" evidence="1">
    <location>
        <begin position="27"/>
        <end position="239"/>
    </location>
</feature>
<dbReference type="InterPro" id="IPR013783">
    <property type="entry name" value="Ig-like_fold"/>
</dbReference>
<feature type="domain" description="Pili assembly chaperone N-terminal" evidence="2">
    <location>
        <begin position="28"/>
        <end position="147"/>
    </location>
</feature>
<dbReference type="PANTHER" id="PTHR30251">
    <property type="entry name" value="PILUS ASSEMBLY CHAPERONE"/>
    <property type="match status" value="1"/>
</dbReference>
<dbReference type="EMBL" id="RPOH01000010">
    <property type="protein sequence ID" value="RPH30150.1"/>
    <property type="molecule type" value="Genomic_DNA"/>
</dbReference>
<dbReference type="GO" id="GO:0071555">
    <property type="term" value="P:cell wall organization"/>
    <property type="evidence" value="ECO:0007669"/>
    <property type="project" value="InterPro"/>
</dbReference>
<keyword evidence="4" id="KW-1185">Reference proteome</keyword>
<dbReference type="SUPFAM" id="SSF49354">
    <property type="entry name" value="PapD-like"/>
    <property type="match status" value="1"/>
</dbReference>
<evidence type="ECO:0000256" key="1">
    <source>
        <dbReference type="SAM" id="SignalP"/>
    </source>
</evidence>
<dbReference type="AlphaFoldDB" id="A0A3N5DWV7"/>
<dbReference type="Gene3D" id="2.60.40.10">
    <property type="entry name" value="Immunoglobulins"/>
    <property type="match status" value="1"/>
</dbReference>